<dbReference type="AlphaFoldDB" id="A0A2H1VRQ0"/>
<accession>A0A2H1VRQ0</accession>
<evidence type="ECO:0000313" key="1">
    <source>
        <dbReference type="EMBL" id="SOQ43515.1"/>
    </source>
</evidence>
<organism evidence="1">
    <name type="scientific">Spodoptera frugiperda</name>
    <name type="common">Fall armyworm</name>
    <dbReference type="NCBI Taxonomy" id="7108"/>
    <lineage>
        <taxon>Eukaryota</taxon>
        <taxon>Metazoa</taxon>
        <taxon>Ecdysozoa</taxon>
        <taxon>Arthropoda</taxon>
        <taxon>Hexapoda</taxon>
        <taxon>Insecta</taxon>
        <taxon>Pterygota</taxon>
        <taxon>Neoptera</taxon>
        <taxon>Endopterygota</taxon>
        <taxon>Lepidoptera</taxon>
        <taxon>Glossata</taxon>
        <taxon>Ditrysia</taxon>
        <taxon>Noctuoidea</taxon>
        <taxon>Noctuidae</taxon>
        <taxon>Amphipyrinae</taxon>
        <taxon>Spodoptera</taxon>
    </lineage>
</organism>
<proteinExistence type="predicted"/>
<dbReference type="EMBL" id="ODYU01004041">
    <property type="protein sequence ID" value="SOQ43515.1"/>
    <property type="molecule type" value="Genomic_DNA"/>
</dbReference>
<sequence>MVNDDAAYGGARLPISNLFTRALKTPRLYPSGNPDSGSEFHSLADRTRKLKAKRFVRTYFLIGRVVASATAEKGVSGSIPGSGKVLLGYFLIFENFSVVARSLELCPGYGNRLTPYYMGLITQMVKSGCTLYSGITCRNVHLCLPLQG</sequence>
<protein>
    <submittedName>
        <fullName evidence="1">SFRICE_015813</fullName>
    </submittedName>
</protein>
<name>A0A2H1VRQ0_SPOFR</name>
<reference evidence="1" key="1">
    <citation type="submission" date="2016-07" db="EMBL/GenBank/DDBJ databases">
        <authorList>
            <person name="Bretaudeau A."/>
        </authorList>
    </citation>
    <scope>NUCLEOTIDE SEQUENCE</scope>
    <source>
        <strain evidence="1">Rice</strain>
        <tissue evidence="1">Whole body</tissue>
    </source>
</reference>
<gene>
    <name evidence="1" type="ORF">SFRICE_015813</name>
</gene>